<keyword evidence="2" id="KW-1133">Transmembrane helix</keyword>
<feature type="transmembrane region" description="Helical" evidence="2">
    <location>
        <begin position="164"/>
        <end position="185"/>
    </location>
</feature>
<evidence type="ECO:0000256" key="2">
    <source>
        <dbReference type="SAM" id="Phobius"/>
    </source>
</evidence>
<protein>
    <submittedName>
        <fullName evidence="3">Uncharacterized protein</fullName>
    </submittedName>
</protein>
<comment type="caution">
    <text evidence="3">The sequence shown here is derived from an EMBL/GenBank/DDBJ whole genome shotgun (WGS) entry which is preliminary data.</text>
</comment>
<keyword evidence="2" id="KW-0812">Transmembrane</keyword>
<dbReference type="EMBL" id="JAUKUA010000008">
    <property type="protein sequence ID" value="KAK0702751.1"/>
    <property type="molecule type" value="Genomic_DNA"/>
</dbReference>
<dbReference type="AlphaFoldDB" id="A0AA39ZS97"/>
<organism evidence="3 4">
    <name type="scientific">Lasiosphaeris hirsuta</name>
    <dbReference type="NCBI Taxonomy" id="260670"/>
    <lineage>
        <taxon>Eukaryota</taxon>
        <taxon>Fungi</taxon>
        <taxon>Dikarya</taxon>
        <taxon>Ascomycota</taxon>
        <taxon>Pezizomycotina</taxon>
        <taxon>Sordariomycetes</taxon>
        <taxon>Sordariomycetidae</taxon>
        <taxon>Sordariales</taxon>
        <taxon>Lasiosphaeriaceae</taxon>
        <taxon>Lasiosphaeris</taxon>
    </lineage>
</organism>
<sequence length="338" mass="38061">MGGFVITNVNGEMPDSLLNKLGDICKKNCVRAVSASGFQELLKAGVIQDLVRDGKLRRKAAGLPVTLLEVRVLIQVVYTLVTYIFWWHKPLDVAEPIAIPLLKDHEIKLLKSCENFFSDVENSNRREDGKSLYVKHRTVLDGVLSPLAMASYDLFWTLDNTGRTLVMITAVINGGLHCVTWFSYFPSPPEMWLWRASAVGIALSNIVITLVLMGPWGRDCETYILLLAWRVARIPKRSALRARRESLALVRPESGHPQVPPNPFVESPPREEKEDENSWRDAPCVVYSGWWRGIGWGGFMLVFLFFNFFLTVKAFVSVRSLPVGAYATVPWSAFSPHV</sequence>
<reference evidence="3" key="1">
    <citation type="submission" date="2023-06" db="EMBL/GenBank/DDBJ databases">
        <title>Genome-scale phylogeny and comparative genomics of the fungal order Sordariales.</title>
        <authorList>
            <consortium name="Lawrence Berkeley National Laboratory"/>
            <person name="Hensen N."/>
            <person name="Bonometti L."/>
            <person name="Westerberg I."/>
            <person name="Brannstrom I.O."/>
            <person name="Guillou S."/>
            <person name="Cros-Aarteil S."/>
            <person name="Calhoun S."/>
            <person name="Haridas S."/>
            <person name="Kuo A."/>
            <person name="Mondo S."/>
            <person name="Pangilinan J."/>
            <person name="Riley R."/>
            <person name="Labutti K."/>
            <person name="Andreopoulos B."/>
            <person name="Lipzen A."/>
            <person name="Chen C."/>
            <person name="Yanf M."/>
            <person name="Daum C."/>
            <person name="Ng V."/>
            <person name="Clum A."/>
            <person name="Steindorff A."/>
            <person name="Ohm R."/>
            <person name="Martin F."/>
            <person name="Silar P."/>
            <person name="Natvig D."/>
            <person name="Lalanne C."/>
            <person name="Gautier V."/>
            <person name="Ament-Velasquez S.L."/>
            <person name="Kruys A."/>
            <person name="Hutchinson M.I."/>
            <person name="Powell A.J."/>
            <person name="Barry K."/>
            <person name="Miller A.N."/>
            <person name="Grigoriev I.V."/>
            <person name="Debuchy R."/>
            <person name="Gladieux P."/>
            <person name="Thoren M.H."/>
            <person name="Johannesson H."/>
        </authorList>
    </citation>
    <scope>NUCLEOTIDE SEQUENCE</scope>
    <source>
        <strain evidence="3">SMH4607-1</strain>
    </source>
</reference>
<dbReference type="PANTHER" id="PTHR35043:SF7">
    <property type="entry name" value="TRANSCRIPTION FACTOR DOMAIN-CONTAINING PROTEIN"/>
    <property type="match status" value="1"/>
</dbReference>
<evidence type="ECO:0000256" key="1">
    <source>
        <dbReference type="SAM" id="MobiDB-lite"/>
    </source>
</evidence>
<name>A0AA39ZS97_9PEZI</name>
<feature type="transmembrane region" description="Helical" evidence="2">
    <location>
        <begin position="65"/>
        <end position="86"/>
    </location>
</feature>
<evidence type="ECO:0000313" key="3">
    <source>
        <dbReference type="EMBL" id="KAK0702751.1"/>
    </source>
</evidence>
<accession>A0AA39ZS97</accession>
<feature type="transmembrane region" description="Helical" evidence="2">
    <location>
        <begin position="192"/>
        <end position="213"/>
    </location>
</feature>
<gene>
    <name evidence="3" type="ORF">B0H67DRAFT_558364</name>
</gene>
<proteinExistence type="predicted"/>
<feature type="transmembrane region" description="Helical" evidence="2">
    <location>
        <begin position="289"/>
        <end position="310"/>
    </location>
</feature>
<evidence type="ECO:0000313" key="4">
    <source>
        <dbReference type="Proteomes" id="UP001172102"/>
    </source>
</evidence>
<dbReference type="PANTHER" id="PTHR35043">
    <property type="entry name" value="TRANSCRIPTION FACTOR DOMAIN-CONTAINING PROTEIN"/>
    <property type="match status" value="1"/>
</dbReference>
<feature type="region of interest" description="Disordered" evidence="1">
    <location>
        <begin position="251"/>
        <end position="276"/>
    </location>
</feature>
<keyword evidence="4" id="KW-1185">Reference proteome</keyword>
<dbReference type="Proteomes" id="UP001172102">
    <property type="component" value="Unassembled WGS sequence"/>
</dbReference>
<keyword evidence="2" id="KW-0472">Membrane</keyword>